<dbReference type="InterPro" id="IPR035931">
    <property type="entry name" value="YlxR-like_sf"/>
</dbReference>
<name>A0A5M9QHV1_9HELI</name>
<dbReference type="SUPFAM" id="SSF64376">
    <property type="entry name" value="YlxR-like"/>
    <property type="match status" value="1"/>
</dbReference>
<sequence length="88" mass="9917">MFGISCYEPTRMCVACRSRKMQRTLLRLYIKDGLVVGSLGCASSGRSFYLCSECAACEKKITKALSRFSAIKDKSKSLQIIREMAKYE</sequence>
<dbReference type="RefSeq" id="WP_150337756.1">
    <property type="nucleotide sequence ID" value="NZ_JAERIX010000024.1"/>
</dbReference>
<evidence type="ECO:0000259" key="1">
    <source>
        <dbReference type="Pfam" id="PF04296"/>
    </source>
</evidence>
<organism evidence="2 3">
    <name type="scientific">Helicobacter canis</name>
    <dbReference type="NCBI Taxonomy" id="29419"/>
    <lineage>
        <taxon>Bacteria</taxon>
        <taxon>Pseudomonadati</taxon>
        <taxon>Campylobacterota</taxon>
        <taxon>Epsilonproteobacteria</taxon>
        <taxon>Campylobacterales</taxon>
        <taxon>Helicobacteraceae</taxon>
        <taxon>Helicobacter</taxon>
    </lineage>
</organism>
<feature type="domain" description="YlxR" evidence="1">
    <location>
        <begin position="11"/>
        <end position="67"/>
    </location>
</feature>
<dbReference type="Gene3D" id="3.30.1230.10">
    <property type="entry name" value="YlxR-like"/>
    <property type="match status" value="1"/>
</dbReference>
<dbReference type="InterPro" id="IPR007393">
    <property type="entry name" value="YlxR_dom"/>
</dbReference>
<dbReference type="Proteomes" id="UP000323707">
    <property type="component" value="Unassembled WGS sequence"/>
</dbReference>
<proteinExistence type="predicted"/>
<dbReference type="EMBL" id="VXKE01000021">
    <property type="protein sequence ID" value="KAA8707740.1"/>
    <property type="molecule type" value="Genomic_DNA"/>
</dbReference>
<evidence type="ECO:0000313" key="2">
    <source>
        <dbReference type="EMBL" id="KAA8707740.1"/>
    </source>
</evidence>
<dbReference type="Pfam" id="PF04296">
    <property type="entry name" value="YlxR"/>
    <property type="match status" value="1"/>
</dbReference>
<evidence type="ECO:0000313" key="3">
    <source>
        <dbReference type="Proteomes" id="UP000323707"/>
    </source>
</evidence>
<comment type="caution">
    <text evidence="2">The sequence shown here is derived from an EMBL/GenBank/DDBJ whole genome shotgun (WGS) entry which is preliminary data.</text>
</comment>
<gene>
    <name evidence="2" type="ORF">F4V45_07680</name>
</gene>
<reference evidence="2 3" key="1">
    <citation type="submission" date="2019-09" db="EMBL/GenBank/DDBJ databases">
        <title>Draft genome sequence of various Type strains from the CCUG.</title>
        <authorList>
            <person name="Pineiro-Iglesias B."/>
            <person name="Tunovic T."/>
            <person name="Unosson C."/>
            <person name="Inganas E."/>
            <person name="Ohlen M."/>
            <person name="Cardew S."/>
            <person name="Jensie-Markopoulos S."/>
            <person name="Salva-Serra F."/>
            <person name="Jaen-Luchoro D."/>
            <person name="Karlsson R."/>
            <person name="Svensson-Stadler L."/>
            <person name="Chun J."/>
            <person name="Moore E."/>
        </authorList>
    </citation>
    <scope>NUCLEOTIDE SEQUENCE [LARGE SCALE GENOMIC DNA]</scope>
    <source>
        <strain evidence="2 3">CCUG 32756T</strain>
    </source>
</reference>
<accession>A0A5M9QHV1</accession>
<dbReference type="AlphaFoldDB" id="A0A5M9QHV1"/>
<protein>
    <submittedName>
        <fullName evidence="2">DUF448 domain-containing protein</fullName>
    </submittedName>
</protein>